<feature type="domain" description="D-isomer specific 2-hydroxyacid dehydrogenase catalytic" evidence="15">
    <location>
        <begin position="19"/>
        <end position="331"/>
    </location>
</feature>
<feature type="region of interest" description="Disordered" evidence="14">
    <location>
        <begin position="581"/>
        <end position="618"/>
    </location>
</feature>
<dbReference type="PANTHER" id="PTHR42938">
    <property type="entry name" value="FORMATE DEHYDROGENASE 1"/>
    <property type="match status" value="1"/>
</dbReference>
<name>A0A6A6AVG0_9PEZI</name>
<dbReference type="Gene3D" id="3.30.70.260">
    <property type="match status" value="1"/>
</dbReference>
<dbReference type="InterPro" id="IPR006139">
    <property type="entry name" value="D-isomer_2_OHA_DH_cat_dom"/>
</dbReference>
<dbReference type="AlphaFoldDB" id="A0A6A6AVG0"/>
<feature type="region of interest" description="Disordered" evidence="14">
    <location>
        <begin position="449"/>
        <end position="469"/>
    </location>
</feature>
<keyword evidence="19" id="KW-1185">Reference proteome</keyword>
<dbReference type="InterPro" id="IPR036291">
    <property type="entry name" value="NAD(P)-bd_dom_sf"/>
</dbReference>
<proteinExistence type="inferred from homology"/>
<evidence type="ECO:0000256" key="2">
    <source>
        <dbReference type="ARBA" id="ARBA00005854"/>
    </source>
</evidence>
<dbReference type="RefSeq" id="XP_033391740.1">
    <property type="nucleotide sequence ID" value="XM_033542683.1"/>
</dbReference>
<protein>
    <recommendedName>
        <fullName evidence="5 13">D-3-phosphoglycerate dehydrogenase</fullName>
        <ecNumber evidence="4 13">1.1.1.95</ecNumber>
    </recommendedName>
</protein>
<evidence type="ECO:0000256" key="6">
    <source>
        <dbReference type="ARBA" id="ARBA00022553"/>
    </source>
</evidence>
<evidence type="ECO:0000313" key="18">
    <source>
        <dbReference type="EMBL" id="KAF2136022.1"/>
    </source>
</evidence>
<dbReference type="Pfam" id="PF19304">
    <property type="entry name" value="PGDH_inter"/>
    <property type="match status" value="1"/>
</dbReference>
<evidence type="ECO:0000313" key="19">
    <source>
        <dbReference type="Proteomes" id="UP000799438"/>
    </source>
</evidence>
<dbReference type="FunFam" id="3.30.1330.90:FF:000003">
    <property type="entry name" value="D-3-phosphoglycerate dehydrogenase"/>
    <property type="match status" value="1"/>
</dbReference>
<dbReference type="Pfam" id="PF00389">
    <property type="entry name" value="2-Hacid_dh"/>
    <property type="match status" value="1"/>
</dbReference>
<feature type="domain" description="D-3-phosphoglycerate dehydrogenase ASB" evidence="17">
    <location>
        <begin position="343"/>
        <end position="448"/>
    </location>
</feature>
<dbReference type="GeneID" id="54300180"/>
<gene>
    <name evidence="18" type="ORF">K452DRAFT_303107</name>
</gene>
<keyword evidence="11 13" id="KW-0718">Serine biosynthesis</keyword>
<dbReference type="InterPro" id="IPR029009">
    <property type="entry name" value="ASB_dom_sf"/>
</dbReference>
<dbReference type="InterPro" id="IPR029753">
    <property type="entry name" value="D-isomer_DH_CS"/>
</dbReference>
<evidence type="ECO:0000259" key="17">
    <source>
        <dbReference type="Pfam" id="PF19304"/>
    </source>
</evidence>
<comment type="subunit">
    <text evidence="3">Homotetramer.</text>
</comment>
<dbReference type="GO" id="GO:0004617">
    <property type="term" value="F:phosphoglycerate dehydrogenase activity"/>
    <property type="evidence" value="ECO:0007669"/>
    <property type="project" value="UniProtKB-EC"/>
</dbReference>
<comment type="pathway">
    <text evidence="1 13">Amino-acid biosynthesis; L-serine biosynthesis; L-serine from 3-phospho-D-glycerate: step 1/3.</text>
</comment>
<dbReference type="SUPFAM" id="SSF51735">
    <property type="entry name" value="NAD(P)-binding Rossmann-fold domains"/>
    <property type="match status" value="1"/>
</dbReference>
<dbReference type="Gene3D" id="3.40.50.720">
    <property type="entry name" value="NAD(P)-binding Rossmann-like Domain"/>
    <property type="match status" value="2"/>
</dbReference>
<evidence type="ECO:0000256" key="3">
    <source>
        <dbReference type="ARBA" id="ARBA00011881"/>
    </source>
</evidence>
<dbReference type="Pfam" id="PF02826">
    <property type="entry name" value="2-Hacid_dh_C"/>
    <property type="match status" value="1"/>
</dbReference>
<evidence type="ECO:0000256" key="11">
    <source>
        <dbReference type="ARBA" id="ARBA00023299"/>
    </source>
</evidence>
<dbReference type="GO" id="GO:0006564">
    <property type="term" value="P:L-serine biosynthetic process"/>
    <property type="evidence" value="ECO:0007669"/>
    <property type="project" value="UniProtKB-KW"/>
</dbReference>
<evidence type="ECO:0000256" key="12">
    <source>
        <dbReference type="ARBA" id="ARBA00048731"/>
    </source>
</evidence>
<dbReference type="OrthoDB" id="16820at2759"/>
<reference evidence="18" key="1">
    <citation type="journal article" date="2020" name="Stud. Mycol.">
        <title>101 Dothideomycetes genomes: a test case for predicting lifestyles and emergence of pathogens.</title>
        <authorList>
            <person name="Haridas S."/>
            <person name="Albert R."/>
            <person name="Binder M."/>
            <person name="Bloem J."/>
            <person name="Labutti K."/>
            <person name="Salamov A."/>
            <person name="Andreopoulos B."/>
            <person name="Baker S."/>
            <person name="Barry K."/>
            <person name="Bills G."/>
            <person name="Bluhm B."/>
            <person name="Cannon C."/>
            <person name="Castanera R."/>
            <person name="Culley D."/>
            <person name="Daum C."/>
            <person name="Ezra D."/>
            <person name="Gonzalez J."/>
            <person name="Henrissat B."/>
            <person name="Kuo A."/>
            <person name="Liang C."/>
            <person name="Lipzen A."/>
            <person name="Lutzoni F."/>
            <person name="Magnuson J."/>
            <person name="Mondo S."/>
            <person name="Nolan M."/>
            <person name="Ohm R."/>
            <person name="Pangilinan J."/>
            <person name="Park H.-J."/>
            <person name="Ramirez L."/>
            <person name="Alfaro M."/>
            <person name="Sun H."/>
            <person name="Tritt A."/>
            <person name="Yoshinaga Y."/>
            <person name="Zwiers L.-H."/>
            <person name="Turgeon B."/>
            <person name="Goodwin S."/>
            <person name="Spatafora J."/>
            <person name="Crous P."/>
            <person name="Grigoriev I."/>
        </authorList>
    </citation>
    <scope>NUCLEOTIDE SEQUENCE</scope>
    <source>
        <strain evidence="18">CBS 121167</strain>
    </source>
</reference>
<dbReference type="EC" id="1.1.1.95" evidence="4 13"/>
<evidence type="ECO:0000256" key="8">
    <source>
        <dbReference type="ARBA" id="ARBA00022990"/>
    </source>
</evidence>
<dbReference type="SUPFAM" id="SSF52283">
    <property type="entry name" value="Formate/glycerate dehydrogenase catalytic domain-like"/>
    <property type="match status" value="1"/>
</dbReference>
<keyword evidence="8" id="KW-0007">Acetylation</keyword>
<evidence type="ECO:0000259" key="15">
    <source>
        <dbReference type="Pfam" id="PF00389"/>
    </source>
</evidence>
<evidence type="ECO:0000256" key="7">
    <source>
        <dbReference type="ARBA" id="ARBA00022605"/>
    </source>
</evidence>
<keyword evidence="6" id="KW-0597">Phosphoprotein</keyword>
<accession>A0A6A6AVG0</accession>
<dbReference type="EMBL" id="ML995538">
    <property type="protein sequence ID" value="KAF2136022.1"/>
    <property type="molecule type" value="Genomic_DNA"/>
</dbReference>
<comment type="catalytic activity">
    <reaction evidence="12 13">
        <text>(2R)-3-phosphoglycerate + NAD(+) = 3-phosphooxypyruvate + NADH + H(+)</text>
        <dbReference type="Rhea" id="RHEA:12641"/>
        <dbReference type="ChEBI" id="CHEBI:15378"/>
        <dbReference type="ChEBI" id="CHEBI:18110"/>
        <dbReference type="ChEBI" id="CHEBI:57540"/>
        <dbReference type="ChEBI" id="CHEBI:57945"/>
        <dbReference type="ChEBI" id="CHEBI:58272"/>
        <dbReference type="EC" id="1.1.1.95"/>
    </reaction>
</comment>
<evidence type="ECO:0000256" key="10">
    <source>
        <dbReference type="ARBA" id="ARBA00023027"/>
    </source>
</evidence>
<dbReference type="Gene3D" id="3.30.1330.90">
    <property type="entry name" value="D-3-phosphoglycerate dehydrogenase, domain 3"/>
    <property type="match status" value="1"/>
</dbReference>
<evidence type="ECO:0000256" key="1">
    <source>
        <dbReference type="ARBA" id="ARBA00005216"/>
    </source>
</evidence>
<evidence type="ECO:0000256" key="4">
    <source>
        <dbReference type="ARBA" id="ARBA00013143"/>
    </source>
</evidence>
<dbReference type="FunFam" id="3.40.50.720:FF:000021">
    <property type="entry name" value="D-3-phosphoglycerate dehydrogenase"/>
    <property type="match status" value="1"/>
</dbReference>
<dbReference type="UniPathway" id="UPA00135">
    <property type="reaction ID" value="UER00196"/>
</dbReference>
<dbReference type="InterPro" id="IPR029752">
    <property type="entry name" value="D-isomer_DH_CS1"/>
</dbReference>
<comment type="similarity">
    <text evidence="2 13">Belongs to the D-isomer specific 2-hydroxyacid dehydrogenase family.</text>
</comment>
<dbReference type="GO" id="GO:0051287">
    <property type="term" value="F:NAD binding"/>
    <property type="evidence" value="ECO:0007669"/>
    <property type="project" value="UniProtKB-UniRule"/>
</dbReference>
<evidence type="ECO:0000256" key="14">
    <source>
        <dbReference type="SAM" id="MobiDB-lite"/>
    </source>
</evidence>
<keyword evidence="9 13" id="KW-0560">Oxidoreductase</keyword>
<dbReference type="PANTHER" id="PTHR42938:SF22">
    <property type="entry name" value="D-3-PHOSPHOGLYCERATE DEHYDROGENASE"/>
    <property type="match status" value="1"/>
</dbReference>
<organism evidence="18 19">
    <name type="scientific">Aplosporella prunicola CBS 121167</name>
    <dbReference type="NCBI Taxonomy" id="1176127"/>
    <lineage>
        <taxon>Eukaryota</taxon>
        <taxon>Fungi</taxon>
        <taxon>Dikarya</taxon>
        <taxon>Ascomycota</taxon>
        <taxon>Pezizomycotina</taxon>
        <taxon>Dothideomycetes</taxon>
        <taxon>Dothideomycetes incertae sedis</taxon>
        <taxon>Botryosphaeriales</taxon>
        <taxon>Aplosporellaceae</taxon>
        <taxon>Aplosporella</taxon>
    </lineage>
</organism>
<dbReference type="CDD" id="cd12173">
    <property type="entry name" value="PGDH_4"/>
    <property type="match status" value="1"/>
</dbReference>
<keyword evidence="7 13" id="KW-0028">Amino-acid biosynthesis</keyword>
<evidence type="ECO:0000259" key="16">
    <source>
        <dbReference type="Pfam" id="PF02826"/>
    </source>
</evidence>
<dbReference type="PROSITE" id="PS00065">
    <property type="entry name" value="D_2_HYDROXYACID_DH_1"/>
    <property type="match status" value="1"/>
</dbReference>
<evidence type="ECO:0000256" key="9">
    <source>
        <dbReference type="ARBA" id="ARBA00023002"/>
    </source>
</evidence>
<dbReference type="PROSITE" id="PS00670">
    <property type="entry name" value="D_2_HYDROXYACID_DH_2"/>
    <property type="match status" value="1"/>
</dbReference>
<dbReference type="InterPro" id="IPR006140">
    <property type="entry name" value="D-isomer_DH_NAD-bd"/>
</dbReference>
<evidence type="ECO:0000256" key="5">
    <source>
        <dbReference type="ARBA" id="ARBA00021582"/>
    </source>
</evidence>
<keyword evidence="10 13" id="KW-0520">NAD</keyword>
<feature type="compositionally biased region" description="Gly residues" evidence="14">
    <location>
        <begin position="581"/>
        <end position="603"/>
    </location>
</feature>
<sequence length="658" mass="67095">MPIPVSPDTSTPTPPRAKILVPEKLSPDGLALLRETCDVDERKGLSAQELGEIIAAYDALIVRSETQVTGELLAKARNLKVVARAGVGVDNVDVEAATRLGVVVVNSPVGNVNAAAEHTVALMLAVARNIGDATQSLKSGKWERSRLVGVEVKGKTLAIVGAGKVGLTVARVASGMGMKVIAYDPYANTQLAAAASITLQPSLSALLTAADFLTIHTPLIASTKGMIGAAELRAMKPSARILNVARGGMIDEAALADALDAHALAGAAIDVFSTEPPAPNSPAARLVAHPRVLATPHLGASTVEAQETVSLDVCQQVLSILAGELPRSAVNAPLILPDEYRALQPFVSLVEKMGALYTQHYSRGRAGVRSTFDLVYEGHLAEMGTTKPLFAALIKGLLAPISGADAPAVNIVNAELVASERGILVNEQRRRESGGERGYASCVTLRARPAREPSRSRGRGGAGELRQSGGAVGGVGGAVGVSGVGGGMGGVAAKEEDQVIQGFVSADTPYISRLDRFVANFVPEGTLLICRNFDSCGKIGFVGSRLGRAGVNISSMIVAPLVDAGGEAALVPQGVGRAEGNGGSSVGVSEGSGVGGSGVGGSGAAKEAETDADGGPVRNVRRQNESLMILGVDRAVGADVVAGLIAPEGVLEASVVVL</sequence>
<dbReference type="InterPro" id="IPR045626">
    <property type="entry name" value="PGDH_ASB_dom"/>
</dbReference>
<dbReference type="InterPro" id="IPR006236">
    <property type="entry name" value="PGDH"/>
</dbReference>
<dbReference type="Proteomes" id="UP000799438">
    <property type="component" value="Unassembled WGS sequence"/>
</dbReference>
<feature type="domain" description="D-isomer specific 2-hydroxyacid dehydrogenase NAD-binding" evidence="16">
    <location>
        <begin position="120"/>
        <end position="299"/>
    </location>
</feature>
<dbReference type="NCBIfam" id="TIGR01327">
    <property type="entry name" value="PGDH"/>
    <property type="match status" value="1"/>
</dbReference>
<dbReference type="SUPFAM" id="SSF143548">
    <property type="entry name" value="Serine metabolism enzymes domain"/>
    <property type="match status" value="1"/>
</dbReference>
<evidence type="ECO:0000256" key="13">
    <source>
        <dbReference type="RuleBase" id="RU363003"/>
    </source>
</evidence>